<name>A0A1E1KFZ7_9HELO</name>
<evidence type="ECO:0000313" key="1">
    <source>
        <dbReference type="EMBL" id="CZS96976.1"/>
    </source>
</evidence>
<keyword evidence="2" id="KW-1185">Reference proteome</keyword>
<reference evidence="2" key="1">
    <citation type="submission" date="2016-03" db="EMBL/GenBank/DDBJ databases">
        <authorList>
            <person name="Guldener U."/>
        </authorList>
    </citation>
    <scope>NUCLEOTIDE SEQUENCE [LARGE SCALE GENOMIC DNA]</scope>
    <source>
        <strain evidence="2">04CH-RAC-A.6.1</strain>
    </source>
</reference>
<gene>
    <name evidence="1" type="ORF">RAG0_06081</name>
</gene>
<dbReference type="EMBL" id="FJUX01000029">
    <property type="protein sequence ID" value="CZS96976.1"/>
    <property type="molecule type" value="Genomic_DNA"/>
</dbReference>
<evidence type="ECO:0008006" key="3">
    <source>
        <dbReference type="Google" id="ProtNLM"/>
    </source>
</evidence>
<proteinExistence type="predicted"/>
<accession>A0A1E1KFZ7</accession>
<dbReference type="AlphaFoldDB" id="A0A1E1KFZ7"/>
<protein>
    <recommendedName>
        <fullName evidence="3">Cyanovirin-N domain-containing protein</fullName>
    </recommendedName>
</protein>
<organism evidence="1 2">
    <name type="scientific">Rhynchosporium agropyri</name>
    <dbReference type="NCBI Taxonomy" id="914238"/>
    <lineage>
        <taxon>Eukaryota</taxon>
        <taxon>Fungi</taxon>
        <taxon>Dikarya</taxon>
        <taxon>Ascomycota</taxon>
        <taxon>Pezizomycotina</taxon>
        <taxon>Leotiomycetes</taxon>
        <taxon>Helotiales</taxon>
        <taxon>Ploettnerulaceae</taxon>
        <taxon>Rhynchosporium</taxon>
    </lineage>
</organism>
<sequence length="206" mass="22366">MQSCLGNLNRAKIRQVKSVYISRSLPTSPTFLYHTATPYLTAISVFEPFLHTIPFRRYIALGILPTHTSHRRNTSISNGHTIVYQTRPTAIMKLILLSTLYIASALSAAINGEASNGARLEARTEYCSCKLLMYNGNTIIVGVERGSGLVRVGNASVFNGKDIYLNKCNLSLNRVPGCAGWTSGPTGPTGLNCDSKPFKAVSCQPP</sequence>
<dbReference type="Proteomes" id="UP000178912">
    <property type="component" value="Unassembled WGS sequence"/>
</dbReference>
<evidence type="ECO:0000313" key="2">
    <source>
        <dbReference type="Proteomes" id="UP000178912"/>
    </source>
</evidence>